<dbReference type="OrthoDB" id="6214779at2"/>
<dbReference type="Proteomes" id="UP000196485">
    <property type="component" value="Unassembled WGS sequence"/>
</dbReference>
<sequence length="213" mass="23281" precursor="true">MKNTLWLLVALFSATTQAATLSVADKIELLAVDGKEVKAQGWNAVDSVELSPGKHQVVVRFDGEVKRGSKSTIYTTRPYLFEIDLGHKNAEITLPRLTTESQAKAFFERGAKWQLAIEGGALQPLGGVELQGEGFAAYSDIEALVAAYNSDNGIVIEKGNAVDLQQVAVNVDNKTGKVEITGDALTQLKMWYTKASNNDKKAFKIWMAEKDFN</sequence>
<dbReference type="PANTHER" id="PTHR38108">
    <property type="entry name" value="UPF0319 PROTEIN YCCT"/>
    <property type="match status" value="1"/>
</dbReference>
<evidence type="ECO:0000256" key="3">
    <source>
        <dbReference type="HAMAP-Rule" id="MF_00789"/>
    </source>
</evidence>
<evidence type="ECO:0000256" key="1">
    <source>
        <dbReference type="ARBA" id="ARBA00008490"/>
    </source>
</evidence>
<evidence type="ECO:0000256" key="2">
    <source>
        <dbReference type="ARBA" id="ARBA00022729"/>
    </source>
</evidence>
<dbReference type="InterPro" id="IPR018635">
    <property type="entry name" value="UPF0319"/>
</dbReference>
<dbReference type="EMBL" id="PYLY01000002">
    <property type="protein sequence ID" value="PSU12560.1"/>
    <property type="molecule type" value="Genomic_DNA"/>
</dbReference>
<dbReference type="HAMAP" id="MF_00789">
    <property type="entry name" value="UPF0319"/>
    <property type="match status" value="1"/>
</dbReference>
<dbReference type="Proteomes" id="UP000241858">
    <property type="component" value="Unassembled WGS sequence"/>
</dbReference>
<keyword evidence="6" id="KW-1185">Reference proteome</keyword>
<reference evidence="6" key="2">
    <citation type="submission" date="2017-06" db="EMBL/GenBank/DDBJ databases">
        <authorList>
            <person name="Rodrigo-Torres L."/>
            <person name="Arahal R. D."/>
            <person name="Lucena T."/>
        </authorList>
    </citation>
    <scope>NUCLEOTIDE SEQUENCE [LARGE SCALE GENOMIC DNA]</scope>
    <source>
        <strain evidence="6">type strain: CECT 9192</strain>
    </source>
</reference>
<dbReference type="AlphaFoldDB" id="A0A1B8I2C7"/>
<proteinExistence type="inferred from homology"/>
<evidence type="ECO:0000313" key="6">
    <source>
        <dbReference type="Proteomes" id="UP000196485"/>
    </source>
</evidence>
<gene>
    <name evidence="4" type="ORF">C0W81_01320</name>
    <name evidence="5" type="ORF">PAQU9191_00205</name>
</gene>
<feature type="signal peptide" evidence="3">
    <location>
        <begin position="1"/>
        <end position="18"/>
    </location>
</feature>
<dbReference type="EMBL" id="FYAH01000001">
    <property type="protein sequence ID" value="SMY14989.1"/>
    <property type="molecule type" value="Genomic_DNA"/>
</dbReference>
<accession>A0A1B8I2C7</accession>
<reference evidence="4 7" key="3">
    <citation type="submission" date="2018-03" db="EMBL/GenBank/DDBJ databases">
        <title>Whole genome sequencing of Histamine producing bacteria.</title>
        <authorList>
            <person name="Butler K."/>
        </authorList>
    </citation>
    <scope>NUCLEOTIDE SEQUENCE [LARGE SCALE GENOMIC DNA]</scope>
    <source>
        <strain evidence="4 7">DSM 23343</strain>
    </source>
</reference>
<protein>
    <recommendedName>
        <fullName evidence="3">UPF0319 protein C0W81_01320</fullName>
    </recommendedName>
</protein>
<feature type="chain" id="PRO_5015205244" description="UPF0319 protein C0W81_01320" evidence="3">
    <location>
        <begin position="19"/>
        <end position="213"/>
    </location>
</feature>
<organism evidence="4 7">
    <name type="scientific">Photobacterium aquimaris</name>
    <dbReference type="NCBI Taxonomy" id="512643"/>
    <lineage>
        <taxon>Bacteria</taxon>
        <taxon>Pseudomonadati</taxon>
        <taxon>Pseudomonadota</taxon>
        <taxon>Gammaproteobacteria</taxon>
        <taxon>Vibrionales</taxon>
        <taxon>Vibrionaceae</taxon>
        <taxon>Photobacterium</taxon>
    </lineage>
</organism>
<reference evidence="5" key="1">
    <citation type="submission" date="2017-06" db="EMBL/GenBank/DDBJ databases">
        <authorList>
            <person name="Kim H.J."/>
            <person name="Triplett B.A."/>
        </authorList>
    </citation>
    <scope>NUCLEOTIDE SEQUENCE [LARGE SCALE GENOMIC DNA]</scope>
    <source>
        <strain evidence="5">Type strain: CECT 9192</strain>
    </source>
</reference>
<evidence type="ECO:0000313" key="7">
    <source>
        <dbReference type="Proteomes" id="UP000241858"/>
    </source>
</evidence>
<evidence type="ECO:0000313" key="4">
    <source>
        <dbReference type="EMBL" id="PSU12560.1"/>
    </source>
</evidence>
<name>A0A1B8I2C7_9GAMM</name>
<keyword evidence="2 3" id="KW-0732">Signal</keyword>
<dbReference type="PANTHER" id="PTHR38108:SF1">
    <property type="entry name" value="UPF0319 PROTEIN YCCT"/>
    <property type="match status" value="1"/>
</dbReference>
<evidence type="ECO:0000313" key="5">
    <source>
        <dbReference type="EMBL" id="SMY14989.1"/>
    </source>
</evidence>
<dbReference type="Pfam" id="PF09829">
    <property type="entry name" value="DUF2057"/>
    <property type="match status" value="1"/>
</dbReference>
<comment type="similarity">
    <text evidence="1 3">Belongs to the UPF0319 family.</text>
</comment>